<feature type="domain" description="Protein kinase" evidence="9">
    <location>
        <begin position="38"/>
        <end position="390"/>
    </location>
</feature>
<evidence type="ECO:0000313" key="10">
    <source>
        <dbReference type="EMBL" id="KAF3071578.1"/>
    </source>
</evidence>
<dbReference type="GO" id="GO:0050684">
    <property type="term" value="P:regulation of mRNA processing"/>
    <property type="evidence" value="ECO:0007669"/>
    <property type="project" value="TreeGrafter"/>
</dbReference>
<dbReference type="Proteomes" id="UP000801864">
    <property type="component" value="Unassembled WGS sequence"/>
</dbReference>
<dbReference type="AlphaFoldDB" id="A0A9P4XFC3"/>
<organism evidence="10 11">
    <name type="scientific">Trichoderma lentiforme</name>
    <dbReference type="NCBI Taxonomy" id="1567552"/>
    <lineage>
        <taxon>Eukaryota</taxon>
        <taxon>Fungi</taxon>
        <taxon>Dikarya</taxon>
        <taxon>Ascomycota</taxon>
        <taxon>Pezizomycotina</taxon>
        <taxon>Sordariomycetes</taxon>
        <taxon>Hypocreomycetidae</taxon>
        <taxon>Hypocreales</taxon>
        <taxon>Hypocreaceae</taxon>
        <taxon>Trichoderma</taxon>
    </lineage>
</organism>
<evidence type="ECO:0000259" key="9">
    <source>
        <dbReference type="PROSITE" id="PS50011"/>
    </source>
</evidence>
<evidence type="ECO:0000256" key="8">
    <source>
        <dbReference type="ARBA" id="ARBA00048679"/>
    </source>
</evidence>
<comment type="catalytic activity">
    <reaction evidence="8">
        <text>L-seryl-[protein] + ATP = O-phospho-L-seryl-[protein] + ADP + H(+)</text>
        <dbReference type="Rhea" id="RHEA:17989"/>
        <dbReference type="Rhea" id="RHEA-COMP:9863"/>
        <dbReference type="Rhea" id="RHEA-COMP:11604"/>
        <dbReference type="ChEBI" id="CHEBI:15378"/>
        <dbReference type="ChEBI" id="CHEBI:29999"/>
        <dbReference type="ChEBI" id="CHEBI:30616"/>
        <dbReference type="ChEBI" id="CHEBI:83421"/>
        <dbReference type="ChEBI" id="CHEBI:456216"/>
        <dbReference type="EC" id="2.7.11.1"/>
    </reaction>
</comment>
<dbReference type="GO" id="GO:0005634">
    <property type="term" value="C:nucleus"/>
    <property type="evidence" value="ECO:0007669"/>
    <property type="project" value="TreeGrafter"/>
</dbReference>
<dbReference type="GO" id="GO:0004674">
    <property type="term" value="F:protein serine/threonine kinase activity"/>
    <property type="evidence" value="ECO:0007669"/>
    <property type="project" value="UniProtKB-KW"/>
</dbReference>
<dbReference type="PANTHER" id="PTHR47634">
    <property type="entry name" value="PROTEIN KINASE DOMAIN-CONTAINING PROTEIN-RELATED"/>
    <property type="match status" value="1"/>
</dbReference>
<sequence>MIDHLQYNIGVPAEELAKYCHGGYHPVHLNDLLCDGRYRILDKLGFGSFSTVWLALDEVKETHVSIKIVVAEQSHDHNGELKILQTFTRTGDTTHPGHKHVSHLLDSFYHEGPNGRHLCIVLELLGPKISSVVNRRPNYRLDGRLARRISSQLLLAVHYIRSCGVVHGDIHLGNVLFRVSGFNRIPTFDDSRIGKVSRKNGSPNEKGVPEYLVGPVEYKFDKSEILDEIQLVDFGESFLISNPPKSICTPTSLHPPELVFRHPLTEAVDIWNLGCTTYELVTGRTPFEAWMDDRELVPQFQKVLGGVPDQWIQDALKTGVLVEEPDVSAANGFLPLEEDIQASYANGYDKETLDLNEEDLTILGSYLRRMCIVKPTRRSDLTELMSHPWVQADKGIRKEEQ</sequence>
<dbReference type="GO" id="GO:0000245">
    <property type="term" value="P:spliceosomal complex assembly"/>
    <property type="evidence" value="ECO:0007669"/>
    <property type="project" value="TreeGrafter"/>
</dbReference>
<gene>
    <name evidence="10" type="ORF">CFAM422_006190</name>
</gene>
<evidence type="ECO:0000313" key="11">
    <source>
        <dbReference type="Proteomes" id="UP000801864"/>
    </source>
</evidence>
<dbReference type="InterPro" id="IPR011009">
    <property type="entry name" value="Kinase-like_dom_sf"/>
</dbReference>
<proteinExistence type="predicted"/>
<accession>A0A9P4XFC3</accession>
<keyword evidence="5 10" id="KW-0418">Kinase</keyword>
<evidence type="ECO:0000256" key="7">
    <source>
        <dbReference type="ARBA" id="ARBA00047899"/>
    </source>
</evidence>
<comment type="caution">
    <text evidence="10">The sequence shown here is derived from an EMBL/GenBank/DDBJ whole genome shotgun (WGS) entry which is preliminary data.</text>
</comment>
<dbReference type="Pfam" id="PF00069">
    <property type="entry name" value="Pkinase"/>
    <property type="match status" value="2"/>
</dbReference>
<protein>
    <recommendedName>
        <fullName evidence="1">non-specific serine/threonine protein kinase</fullName>
        <ecNumber evidence="1">2.7.11.1</ecNumber>
    </recommendedName>
</protein>
<dbReference type="PROSITE" id="PS50011">
    <property type="entry name" value="PROTEIN_KINASE_DOM"/>
    <property type="match status" value="1"/>
</dbReference>
<dbReference type="GO" id="GO:0005737">
    <property type="term" value="C:cytoplasm"/>
    <property type="evidence" value="ECO:0007669"/>
    <property type="project" value="TreeGrafter"/>
</dbReference>
<evidence type="ECO:0000256" key="3">
    <source>
        <dbReference type="ARBA" id="ARBA00022679"/>
    </source>
</evidence>
<keyword evidence="3" id="KW-0808">Transferase</keyword>
<dbReference type="Gene3D" id="3.30.200.20">
    <property type="entry name" value="Phosphorylase Kinase, domain 1"/>
    <property type="match status" value="1"/>
</dbReference>
<keyword evidence="2" id="KW-0723">Serine/threonine-protein kinase</keyword>
<name>A0A9P4XFC3_9HYPO</name>
<dbReference type="InterPro" id="IPR000719">
    <property type="entry name" value="Prot_kinase_dom"/>
</dbReference>
<comment type="catalytic activity">
    <reaction evidence="7">
        <text>L-threonyl-[protein] + ATP = O-phospho-L-threonyl-[protein] + ADP + H(+)</text>
        <dbReference type="Rhea" id="RHEA:46608"/>
        <dbReference type="Rhea" id="RHEA-COMP:11060"/>
        <dbReference type="Rhea" id="RHEA-COMP:11605"/>
        <dbReference type="ChEBI" id="CHEBI:15378"/>
        <dbReference type="ChEBI" id="CHEBI:30013"/>
        <dbReference type="ChEBI" id="CHEBI:30616"/>
        <dbReference type="ChEBI" id="CHEBI:61977"/>
        <dbReference type="ChEBI" id="CHEBI:456216"/>
        <dbReference type="EC" id="2.7.11.1"/>
    </reaction>
</comment>
<dbReference type="GO" id="GO:0005524">
    <property type="term" value="F:ATP binding"/>
    <property type="evidence" value="ECO:0007669"/>
    <property type="project" value="UniProtKB-KW"/>
</dbReference>
<evidence type="ECO:0000256" key="4">
    <source>
        <dbReference type="ARBA" id="ARBA00022741"/>
    </source>
</evidence>
<dbReference type="Gene3D" id="1.10.510.10">
    <property type="entry name" value="Transferase(Phosphotransferase) domain 1"/>
    <property type="match status" value="1"/>
</dbReference>
<keyword evidence="6" id="KW-0067">ATP-binding</keyword>
<dbReference type="SUPFAM" id="SSF56112">
    <property type="entry name" value="Protein kinase-like (PK-like)"/>
    <property type="match status" value="1"/>
</dbReference>
<reference evidence="10 11" key="1">
    <citation type="submission" date="2018-06" db="EMBL/GenBank/DDBJ databases">
        <title>Genome analysis of cellulolytic fungus Trichoderma lentiforme CFAM-422.</title>
        <authorList>
            <person name="Steindorff A.S."/>
            <person name="Formighieri E.F."/>
            <person name="Midorikawa G.E.O."/>
            <person name="Tamietti M.S."/>
            <person name="Ramos E.Z."/>
            <person name="Silva A.S."/>
            <person name="Bon E.P.S."/>
            <person name="Mendes T.D."/>
            <person name="Damaso M.C.T."/>
            <person name="Favaro L.C.L."/>
        </authorList>
    </citation>
    <scope>NUCLEOTIDE SEQUENCE [LARGE SCALE GENOMIC DNA]</scope>
    <source>
        <strain evidence="10 11">CFAM-422</strain>
    </source>
</reference>
<keyword evidence="4" id="KW-0547">Nucleotide-binding</keyword>
<dbReference type="PANTHER" id="PTHR47634:SF9">
    <property type="entry name" value="PROTEIN KINASE DOMAIN-CONTAINING PROTEIN-RELATED"/>
    <property type="match status" value="1"/>
</dbReference>
<keyword evidence="11" id="KW-1185">Reference proteome</keyword>
<dbReference type="SMART" id="SM00220">
    <property type="entry name" value="S_TKc"/>
    <property type="match status" value="1"/>
</dbReference>
<evidence type="ECO:0000256" key="1">
    <source>
        <dbReference type="ARBA" id="ARBA00012513"/>
    </source>
</evidence>
<dbReference type="InterPro" id="IPR051334">
    <property type="entry name" value="SRPK"/>
</dbReference>
<dbReference type="EC" id="2.7.11.1" evidence="1"/>
<dbReference type="EMBL" id="QLNT01000010">
    <property type="protein sequence ID" value="KAF3071578.1"/>
    <property type="molecule type" value="Genomic_DNA"/>
</dbReference>
<evidence type="ECO:0000256" key="5">
    <source>
        <dbReference type="ARBA" id="ARBA00022777"/>
    </source>
</evidence>
<evidence type="ECO:0000256" key="2">
    <source>
        <dbReference type="ARBA" id="ARBA00022527"/>
    </source>
</evidence>
<evidence type="ECO:0000256" key="6">
    <source>
        <dbReference type="ARBA" id="ARBA00022840"/>
    </source>
</evidence>